<dbReference type="STRING" id="574375.AZF08_09680"/>
<comment type="caution">
    <text evidence="2">The sequence shown here is derived from an EMBL/GenBank/DDBJ whole genome shotgun (WGS) entry which is preliminary data.</text>
</comment>
<dbReference type="GO" id="GO:0004497">
    <property type="term" value="F:monooxygenase activity"/>
    <property type="evidence" value="ECO:0007669"/>
    <property type="project" value="UniProtKB-KW"/>
</dbReference>
<name>A0A073KIL3_9BACI</name>
<sequence length="99" mass="11128">MIIIHAVFQVAPAKQQAFLEEIQPLINGSREEKGNVSYDLYKDTEKENVYTMVEVWQGAEAVASHNASEHFTSFVEKANQFLTAPLDIKVFDGQPVNSK</sequence>
<accession>A0A073KIL3</accession>
<evidence type="ECO:0000259" key="1">
    <source>
        <dbReference type="PROSITE" id="PS51725"/>
    </source>
</evidence>
<evidence type="ECO:0000313" key="2">
    <source>
        <dbReference type="EMBL" id="KEK22178.1"/>
    </source>
</evidence>
<dbReference type="PROSITE" id="PS51725">
    <property type="entry name" value="ABM"/>
    <property type="match status" value="1"/>
</dbReference>
<dbReference type="RefSeq" id="WP_033677941.1">
    <property type="nucleotide sequence ID" value="NZ_JOTM01000038.1"/>
</dbReference>
<dbReference type="AlphaFoldDB" id="A0A073KIL3"/>
<dbReference type="Proteomes" id="UP000027778">
    <property type="component" value="Unassembled WGS sequence"/>
</dbReference>
<keyword evidence="2" id="KW-0503">Monooxygenase</keyword>
<dbReference type="InterPro" id="IPR011008">
    <property type="entry name" value="Dimeric_a/b-barrel"/>
</dbReference>
<dbReference type="OrthoDB" id="287932at2"/>
<keyword evidence="2" id="KW-0560">Oxidoreductase</keyword>
<feature type="domain" description="ABM" evidence="1">
    <location>
        <begin position="2"/>
        <end position="91"/>
    </location>
</feature>
<keyword evidence="3" id="KW-1185">Reference proteome</keyword>
<dbReference type="SUPFAM" id="SSF54909">
    <property type="entry name" value="Dimeric alpha+beta barrel"/>
    <property type="match status" value="1"/>
</dbReference>
<dbReference type="InterPro" id="IPR007138">
    <property type="entry name" value="ABM_dom"/>
</dbReference>
<dbReference type="PANTHER" id="PTHR33336:SF3">
    <property type="entry name" value="ABM DOMAIN-CONTAINING PROTEIN"/>
    <property type="match status" value="1"/>
</dbReference>
<protein>
    <submittedName>
        <fullName evidence="2">Monooxygenase</fullName>
    </submittedName>
</protein>
<proteinExistence type="predicted"/>
<dbReference type="EMBL" id="JOTM01000038">
    <property type="protein sequence ID" value="KEK22178.1"/>
    <property type="molecule type" value="Genomic_DNA"/>
</dbReference>
<gene>
    <name evidence="2" type="ORF">BAGA_20705</name>
</gene>
<organism evidence="2 3">
    <name type="scientific">Bacillus gaemokensis</name>
    <dbReference type="NCBI Taxonomy" id="574375"/>
    <lineage>
        <taxon>Bacteria</taxon>
        <taxon>Bacillati</taxon>
        <taxon>Bacillota</taxon>
        <taxon>Bacilli</taxon>
        <taxon>Bacillales</taxon>
        <taxon>Bacillaceae</taxon>
        <taxon>Bacillus</taxon>
        <taxon>Bacillus cereus group</taxon>
    </lineage>
</organism>
<dbReference type="Gene3D" id="3.30.70.100">
    <property type="match status" value="1"/>
</dbReference>
<reference evidence="2 3" key="1">
    <citation type="submission" date="2014-06" db="EMBL/GenBank/DDBJ databases">
        <title>Draft genome sequence of Bacillus gaemokensis JCM 15801 (MCCC 1A00707).</title>
        <authorList>
            <person name="Lai Q."/>
            <person name="Liu Y."/>
            <person name="Shao Z."/>
        </authorList>
    </citation>
    <scope>NUCLEOTIDE SEQUENCE [LARGE SCALE GENOMIC DNA]</scope>
    <source>
        <strain evidence="2 3">JCM 15801</strain>
    </source>
</reference>
<dbReference type="Pfam" id="PF03992">
    <property type="entry name" value="ABM"/>
    <property type="match status" value="1"/>
</dbReference>
<dbReference type="eggNOG" id="COG1359">
    <property type="taxonomic scope" value="Bacteria"/>
</dbReference>
<evidence type="ECO:0000313" key="3">
    <source>
        <dbReference type="Proteomes" id="UP000027778"/>
    </source>
</evidence>
<dbReference type="InterPro" id="IPR050744">
    <property type="entry name" value="AI-2_Isomerase_LsrG"/>
</dbReference>
<dbReference type="PANTHER" id="PTHR33336">
    <property type="entry name" value="QUINOL MONOOXYGENASE YGIN-RELATED"/>
    <property type="match status" value="1"/>
</dbReference>